<accession>A0A5C3KR12</accession>
<keyword evidence="1" id="KW-0472">Membrane</keyword>
<evidence type="ECO:0000256" key="1">
    <source>
        <dbReference type="SAM" id="Phobius"/>
    </source>
</evidence>
<dbReference type="AlphaFoldDB" id="A0A5C3KR12"/>
<organism evidence="2 3">
    <name type="scientific">Coprinopsis marcescibilis</name>
    <name type="common">Agaric fungus</name>
    <name type="synonym">Psathyrella marcescibilis</name>
    <dbReference type="NCBI Taxonomy" id="230819"/>
    <lineage>
        <taxon>Eukaryota</taxon>
        <taxon>Fungi</taxon>
        <taxon>Dikarya</taxon>
        <taxon>Basidiomycota</taxon>
        <taxon>Agaricomycotina</taxon>
        <taxon>Agaricomycetes</taxon>
        <taxon>Agaricomycetidae</taxon>
        <taxon>Agaricales</taxon>
        <taxon>Agaricineae</taxon>
        <taxon>Psathyrellaceae</taxon>
        <taxon>Coprinopsis</taxon>
    </lineage>
</organism>
<gene>
    <name evidence="2" type="ORF">FA15DRAFT_670952</name>
</gene>
<keyword evidence="3" id="KW-1185">Reference proteome</keyword>
<keyword evidence="1" id="KW-0812">Transmembrane</keyword>
<feature type="transmembrane region" description="Helical" evidence="1">
    <location>
        <begin position="38"/>
        <end position="59"/>
    </location>
</feature>
<evidence type="ECO:0000313" key="2">
    <source>
        <dbReference type="EMBL" id="TFK23030.1"/>
    </source>
</evidence>
<feature type="transmembrane region" description="Helical" evidence="1">
    <location>
        <begin position="128"/>
        <end position="150"/>
    </location>
</feature>
<dbReference type="EMBL" id="ML210227">
    <property type="protein sequence ID" value="TFK23030.1"/>
    <property type="molecule type" value="Genomic_DNA"/>
</dbReference>
<feature type="transmembrane region" description="Helical" evidence="1">
    <location>
        <begin position="12"/>
        <end position="32"/>
    </location>
</feature>
<sequence length="165" mass="18051">MADVSRNLLIIRLLYVSIGLCTPILALTFATWGSTTSYISIGVNCCTIGYASTVVLRHFKFKQGAELEKRPTAIGSNETNPLPTLCRFPTIILAFLISAIWIADLVIGVLALVVYASVVRGDWRYGVVIGQCVLFALQVVVLSAVGVMCVRERKSRGRYVEVPQL</sequence>
<protein>
    <submittedName>
        <fullName evidence="2">Uncharacterized protein</fullName>
    </submittedName>
</protein>
<dbReference type="Proteomes" id="UP000307440">
    <property type="component" value="Unassembled WGS sequence"/>
</dbReference>
<reference evidence="2 3" key="1">
    <citation type="journal article" date="2019" name="Nat. Ecol. Evol.">
        <title>Megaphylogeny resolves global patterns of mushroom evolution.</title>
        <authorList>
            <person name="Varga T."/>
            <person name="Krizsan K."/>
            <person name="Foldi C."/>
            <person name="Dima B."/>
            <person name="Sanchez-Garcia M."/>
            <person name="Sanchez-Ramirez S."/>
            <person name="Szollosi G.J."/>
            <person name="Szarkandi J.G."/>
            <person name="Papp V."/>
            <person name="Albert L."/>
            <person name="Andreopoulos W."/>
            <person name="Angelini C."/>
            <person name="Antonin V."/>
            <person name="Barry K.W."/>
            <person name="Bougher N.L."/>
            <person name="Buchanan P."/>
            <person name="Buyck B."/>
            <person name="Bense V."/>
            <person name="Catcheside P."/>
            <person name="Chovatia M."/>
            <person name="Cooper J."/>
            <person name="Damon W."/>
            <person name="Desjardin D."/>
            <person name="Finy P."/>
            <person name="Geml J."/>
            <person name="Haridas S."/>
            <person name="Hughes K."/>
            <person name="Justo A."/>
            <person name="Karasinski D."/>
            <person name="Kautmanova I."/>
            <person name="Kiss B."/>
            <person name="Kocsube S."/>
            <person name="Kotiranta H."/>
            <person name="LaButti K.M."/>
            <person name="Lechner B.E."/>
            <person name="Liimatainen K."/>
            <person name="Lipzen A."/>
            <person name="Lukacs Z."/>
            <person name="Mihaltcheva S."/>
            <person name="Morgado L.N."/>
            <person name="Niskanen T."/>
            <person name="Noordeloos M.E."/>
            <person name="Ohm R.A."/>
            <person name="Ortiz-Santana B."/>
            <person name="Ovrebo C."/>
            <person name="Racz N."/>
            <person name="Riley R."/>
            <person name="Savchenko A."/>
            <person name="Shiryaev A."/>
            <person name="Soop K."/>
            <person name="Spirin V."/>
            <person name="Szebenyi C."/>
            <person name="Tomsovsky M."/>
            <person name="Tulloss R.E."/>
            <person name="Uehling J."/>
            <person name="Grigoriev I.V."/>
            <person name="Vagvolgyi C."/>
            <person name="Papp T."/>
            <person name="Martin F.M."/>
            <person name="Miettinen O."/>
            <person name="Hibbett D.S."/>
            <person name="Nagy L.G."/>
        </authorList>
    </citation>
    <scope>NUCLEOTIDE SEQUENCE [LARGE SCALE GENOMIC DNA]</scope>
    <source>
        <strain evidence="2 3">CBS 121175</strain>
    </source>
</reference>
<proteinExistence type="predicted"/>
<feature type="transmembrane region" description="Helical" evidence="1">
    <location>
        <begin position="91"/>
        <end position="116"/>
    </location>
</feature>
<evidence type="ECO:0000313" key="3">
    <source>
        <dbReference type="Proteomes" id="UP000307440"/>
    </source>
</evidence>
<keyword evidence="1" id="KW-1133">Transmembrane helix</keyword>
<name>A0A5C3KR12_COPMA</name>